<dbReference type="Pfam" id="PF04371">
    <property type="entry name" value="PAD_porph"/>
    <property type="match status" value="1"/>
</dbReference>
<name>A0A4P7BVH0_9GAMM</name>
<protein>
    <submittedName>
        <fullName evidence="2">Agmatine deiminase family protein</fullName>
    </submittedName>
</protein>
<dbReference type="GO" id="GO:0009446">
    <property type="term" value="P:putrescine biosynthetic process"/>
    <property type="evidence" value="ECO:0007669"/>
    <property type="project" value="InterPro"/>
</dbReference>
<dbReference type="Gene3D" id="3.75.10.10">
    <property type="entry name" value="L-arginine/glycine Amidinotransferase, Chain A"/>
    <property type="match status" value="1"/>
</dbReference>
<dbReference type="GO" id="GO:0004668">
    <property type="term" value="F:protein-arginine deiminase activity"/>
    <property type="evidence" value="ECO:0007669"/>
    <property type="project" value="InterPro"/>
</dbReference>
<dbReference type="PANTHER" id="PTHR31377">
    <property type="entry name" value="AGMATINE DEIMINASE-RELATED"/>
    <property type="match status" value="1"/>
</dbReference>
<dbReference type="KEGG" id="nwr:E3U44_00640"/>
<dbReference type="PANTHER" id="PTHR31377:SF0">
    <property type="entry name" value="AGMATINE DEIMINASE-RELATED"/>
    <property type="match status" value="1"/>
</dbReference>
<dbReference type="EMBL" id="CP038033">
    <property type="protein sequence ID" value="QBQ53169.1"/>
    <property type="molecule type" value="Genomic_DNA"/>
</dbReference>
<evidence type="ECO:0000313" key="2">
    <source>
        <dbReference type="EMBL" id="QBQ53169.1"/>
    </source>
</evidence>
<dbReference type="Proteomes" id="UP000294325">
    <property type="component" value="Chromosome"/>
</dbReference>
<dbReference type="AlphaFoldDB" id="A0A4P7BVH0"/>
<accession>A0A4P7BVH0</accession>
<organism evidence="2 3">
    <name type="scientific">Nitrosococcus wardiae</name>
    <dbReference type="NCBI Taxonomy" id="1814290"/>
    <lineage>
        <taxon>Bacteria</taxon>
        <taxon>Pseudomonadati</taxon>
        <taxon>Pseudomonadota</taxon>
        <taxon>Gammaproteobacteria</taxon>
        <taxon>Chromatiales</taxon>
        <taxon>Chromatiaceae</taxon>
        <taxon>Nitrosococcus</taxon>
    </lineage>
</organism>
<evidence type="ECO:0000313" key="3">
    <source>
        <dbReference type="Proteomes" id="UP000294325"/>
    </source>
</evidence>
<evidence type="ECO:0000256" key="1">
    <source>
        <dbReference type="ARBA" id="ARBA00022801"/>
    </source>
</evidence>
<gene>
    <name evidence="2" type="ORF">E3U44_00640</name>
</gene>
<dbReference type="SUPFAM" id="SSF55909">
    <property type="entry name" value="Pentein"/>
    <property type="match status" value="1"/>
</dbReference>
<dbReference type="RefSeq" id="WP_134356186.1">
    <property type="nucleotide sequence ID" value="NZ_CP038033.1"/>
</dbReference>
<keyword evidence="1" id="KW-0378">Hydrolase</keyword>
<sequence length="347" mass="38603">MKNPPYTLLPEWAPQSGVMLTWPTAESDWGPWLEEIEAVYLKIAREIASREKLLIVCRHSDHLAHVKKQLAQQNINQTAFSLHVAPFNDTWVRDYGPLSCLDPKGRPLLLDFIFNGWGGKYEARLDNEVTARLYGQGVFGNTPLKQLALILEGGSIEVDGAGNLLTTANCLLSKTRNGNLTQKAMEAQLKQWLGVERVLWLRHGQLAGDDTDGHIDTLARFCNSQTICYVACDDPKDQHYPELQAMEGDLRTLQTAKSVPYCLVPLPWPSPKFNAEGQRLPASYANFLILNGAVLVPTYHDPADTQALSILQSCFPDRQVVGIDCLPLIQQYGSLHCMAMQLPAGIL</sequence>
<dbReference type="InterPro" id="IPR007466">
    <property type="entry name" value="Peptidyl-Arg-deiminase_porph"/>
</dbReference>
<reference evidence="2 3" key="1">
    <citation type="submission" date="2019-03" db="EMBL/GenBank/DDBJ databases">
        <title>The genome sequence of Nitrosococcus wardiae strain D1FHST reveals the archetypal metabolic capacity of ammonia-oxidizing Gammaproteobacteria.</title>
        <authorList>
            <person name="Wang L."/>
            <person name="Lim C.K."/>
            <person name="Hanson T.E."/>
            <person name="Dang H."/>
            <person name="Klotz M.G."/>
        </authorList>
    </citation>
    <scope>NUCLEOTIDE SEQUENCE [LARGE SCALE GENOMIC DNA]</scope>
    <source>
        <strain evidence="2 3">D1FHS</strain>
    </source>
</reference>
<proteinExistence type="predicted"/>
<dbReference type="OrthoDB" id="9808013at2"/>
<dbReference type="GO" id="GO:0047632">
    <property type="term" value="F:agmatine deiminase activity"/>
    <property type="evidence" value="ECO:0007669"/>
    <property type="project" value="TreeGrafter"/>
</dbReference>
<keyword evidence="3" id="KW-1185">Reference proteome</keyword>